<accession>A0ACB8MDL4</accession>
<reference evidence="2" key="1">
    <citation type="journal article" date="2023" name="Hortic. Res.">
        <title>A chromosome-level phased genome enabling allele-level studies in sweet orange: a case study on citrus Huanglongbing tolerance.</title>
        <authorList>
            <person name="Wu B."/>
            <person name="Yu Q."/>
            <person name="Deng Z."/>
            <person name="Duan Y."/>
            <person name="Luo F."/>
            <person name="Gmitter F. Jr."/>
        </authorList>
    </citation>
    <scope>NUCLEOTIDE SEQUENCE [LARGE SCALE GENOMIC DNA]</scope>
    <source>
        <strain evidence="2">cv. Valencia</strain>
    </source>
</reference>
<gene>
    <name evidence="1" type="ORF">KPL71_009410</name>
</gene>
<sequence>MPTNKERIERVEAEIGSMQDSMKWMELGINDKLHHLEGVISKLADSIGTSKGAGGQHEHAGSSRPSREENERGRQPFPSRAAKLEFLHYSGDDPTEWFNQVTQFFYYQETLDDQRVVLASFHLEGEANQWWQWLRRAYQEEGRLVTWETFEEELWARFGPTESEDFDEALSRVKQTGSLREYQKEFKRLGNRSCTINIASHQQKHISHALQEIDMGGDAMPASARLMFQLQPKFKAGHKCSKAQLLFLESEAAPRETVEDINEEIIRGVDQEETIDPKITFYALTGGVAPQTMRVMAMIESYEIIVLIDNGSTHNFISTRLANLLLLPIKLTAAFSVRVANREKLTCQGKFEKEPTQLPSKRDIDHCITLKKGIEPVNVRPYRYAYFQKAEIEKQVDEKKIAAMVSWPKPQTITKLRGFLGLTRYYRKLVQGYGVMARPLTNLLKKGQFGWNEEAEGAFNKLKQAMTSTPTLAMPNFRDTFIIKTDAFREGIGAVLQQKRKSIAFMSRTLGKFIIQTDQRSLKYFFQRVTTPEQQKWLAKLIGYEYEILYRPGRDNAAVDALSRRPDSPTLNYLFVPQVALWEEIKSAAKEDEYMRKIARIAQNQAAGPYSSRNGLMFFKGNVVVPHKIRETLLFEAHNTRVGGHFGVLRTYKCLAQQFYWPSMFHSVQEYVGKCETCQRTKSTTLKPAGLLQPLSIPCQAGCVAIATRLELAPRVGAGCALLVACGMLSALRALAGLRYIAGACVAGGTDCAARAGCWICAHGLLLAGRGMLVLHCVVRGCCCCVVCVARTVAAAAAWLRLLVAAGENDNQQ</sequence>
<evidence type="ECO:0000313" key="1">
    <source>
        <dbReference type="EMBL" id="KAH9783666.1"/>
    </source>
</evidence>
<evidence type="ECO:0000313" key="2">
    <source>
        <dbReference type="Proteomes" id="UP000829398"/>
    </source>
</evidence>
<organism evidence="1 2">
    <name type="scientific">Citrus sinensis</name>
    <name type="common">Sweet orange</name>
    <name type="synonym">Citrus aurantium var. sinensis</name>
    <dbReference type="NCBI Taxonomy" id="2711"/>
    <lineage>
        <taxon>Eukaryota</taxon>
        <taxon>Viridiplantae</taxon>
        <taxon>Streptophyta</taxon>
        <taxon>Embryophyta</taxon>
        <taxon>Tracheophyta</taxon>
        <taxon>Spermatophyta</taxon>
        <taxon>Magnoliopsida</taxon>
        <taxon>eudicotyledons</taxon>
        <taxon>Gunneridae</taxon>
        <taxon>Pentapetalae</taxon>
        <taxon>rosids</taxon>
        <taxon>malvids</taxon>
        <taxon>Sapindales</taxon>
        <taxon>Rutaceae</taxon>
        <taxon>Aurantioideae</taxon>
        <taxon>Citrus</taxon>
    </lineage>
</organism>
<protein>
    <submittedName>
        <fullName evidence="1">Uncharacterized protein</fullName>
    </submittedName>
</protein>
<keyword evidence="2" id="KW-1185">Reference proteome</keyword>
<dbReference type="EMBL" id="CM039172">
    <property type="protein sequence ID" value="KAH9783666.1"/>
    <property type="molecule type" value="Genomic_DNA"/>
</dbReference>
<dbReference type="Proteomes" id="UP000829398">
    <property type="component" value="Chromosome 3"/>
</dbReference>
<name>A0ACB8MDL4_CITSI</name>
<comment type="caution">
    <text evidence="1">The sequence shown here is derived from an EMBL/GenBank/DDBJ whole genome shotgun (WGS) entry which is preliminary data.</text>
</comment>
<proteinExistence type="predicted"/>